<dbReference type="Gramene" id="rna-AYBTSS11_LOCUS1294">
    <property type="protein sequence ID" value="CAJ1826869.1"/>
    <property type="gene ID" value="gene-AYBTSS11_LOCUS1294"/>
</dbReference>
<reference evidence="1" key="1">
    <citation type="submission" date="2023-10" db="EMBL/GenBank/DDBJ databases">
        <authorList>
            <person name="Domelevo Entfellner J.-B."/>
        </authorList>
    </citation>
    <scope>NUCLEOTIDE SEQUENCE</scope>
</reference>
<dbReference type="Proteomes" id="UP001189624">
    <property type="component" value="Chromosome 1"/>
</dbReference>
<organism evidence="1 2">
    <name type="scientific">Sphenostylis stenocarpa</name>
    <dbReference type="NCBI Taxonomy" id="92480"/>
    <lineage>
        <taxon>Eukaryota</taxon>
        <taxon>Viridiplantae</taxon>
        <taxon>Streptophyta</taxon>
        <taxon>Embryophyta</taxon>
        <taxon>Tracheophyta</taxon>
        <taxon>Spermatophyta</taxon>
        <taxon>Magnoliopsida</taxon>
        <taxon>eudicotyledons</taxon>
        <taxon>Gunneridae</taxon>
        <taxon>Pentapetalae</taxon>
        <taxon>rosids</taxon>
        <taxon>fabids</taxon>
        <taxon>Fabales</taxon>
        <taxon>Fabaceae</taxon>
        <taxon>Papilionoideae</taxon>
        <taxon>50 kb inversion clade</taxon>
        <taxon>NPAAA clade</taxon>
        <taxon>indigoferoid/millettioid clade</taxon>
        <taxon>Phaseoleae</taxon>
        <taxon>Sphenostylis</taxon>
    </lineage>
</organism>
<protein>
    <submittedName>
        <fullName evidence="1">Uncharacterized protein</fullName>
    </submittedName>
</protein>
<keyword evidence="2" id="KW-1185">Reference proteome</keyword>
<evidence type="ECO:0000313" key="2">
    <source>
        <dbReference type="Proteomes" id="UP001189624"/>
    </source>
</evidence>
<proteinExistence type="predicted"/>
<gene>
    <name evidence="1" type="ORF">AYBTSS11_LOCUS1294</name>
</gene>
<sequence length="127" mass="14601">MEEVTHCKQDIESEEDNEGRCQLKSLQEAAYNIWNIAIDEDAYWIGVFSSLPDCYSWHASTDNTAFKDKYISSILNLSARCKNKAKEGRPFISPAEGAQNFVHDFRKVNYCHVNENEYGNKYLAHAN</sequence>
<evidence type="ECO:0000313" key="1">
    <source>
        <dbReference type="EMBL" id="CAJ1826869.1"/>
    </source>
</evidence>
<dbReference type="AlphaFoldDB" id="A0AA86V1M5"/>
<name>A0AA86V1M5_9FABA</name>
<accession>A0AA86V1M5</accession>
<dbReference type="EMBL" id="OY731398">
    <property type="protein sequence ID" value="CAJ1826869.1"/>
    <property type="molecule type" value="Genomic_DNA"/>
</dbReference>
<feature type="non-terminal residue" evidence="1">
    <location>
        <position position="127"/>
    </location>
</feature>